<dbReference type="GeneID" id="34555807"/>
<evidence type="ECO:0000259" key="2">
    <source>
        <dbReference type="PROSITE" id="PS50404"/>
    </source>
</evidence>
<organism evidence="3 4">
    <name type="scientific">Colletotrichum orchidophilum</name>
    <dbReference type="NCBI Taxonomy" id="1209926"/>
    <lineage>
        <taxon>Eukaryota</taxon>
        <taxon>Fungi</taxon>
        <taxon>Dikarya</taxon>
        <taxon>Ascomycota</taxon>
        <taxon>Pezizomycotina</taxon>
        <taxon>Sordariomycetes</taxon>
        <taxon>Hypocreomycetidae</taxon>
        <taxon>Glomerellales</taxon>
        <taxon>Glomerellaceae</taxon>
        <taxon>Colletotrichum</taxon>
    </lineage>
</organism>
<dbReference type="Pfam" id="PF13417">
    <property type="entry name" value="GST_N_3"/>
    <property type="match status" value="1"/>
</dbReference>
<accession>A0A1G4BL92</accession>
<dbReference type="OrthoDB" id="412788at2759"/>
<evidence type="ECO:0000313" key="3">
    <source>
        <dbReference type="EMBL" id="OHF02068.1"/>
    </source>
</evidence>
<gene>
    <name evidence="3" type="ORF">CORC01_02647</name>
</gene>
<feature type="transmembrane region" description="Helical" evidence="1">
    <location>
        <begin position="20"/>
        <end position="38"/>
    </location>
</feature>
<reference evidence="3 4" key="1">
    <citation type="submission" date="2016-09" db="EMBL/GenBank/DDBJ databases">
        <authorList>
            <person name="Capua I."/>
            <person name="De Benedictis P."/>
            <person name="Joannis T."/>
            <person name="Lombin L.H."/>
            <person name="Cattoli G."/>
        </authorList>
    </citation>
    <scope>NUCLEOTIDE SEQUENCE [LARGE SCALE GENOMIC DNA]</scope>
    <source>
        <strain evidence="3 4">IMI 309357</strain>
    </source>
</reference>
<dbReference type="Proteomes" id="UP000176998">
    <property type="component" value="Unassembled WGS sequence"/>
</dbReference>
<dbReference type="EMBL" id="MJBS01000015">
    <property type="protein sequence ID" value="OHF02068.1"/>
    <property type="molecule type" value="Genomic_DNA"/>
</dbReference>
<dbReference type="PROSITE" id="PS50404">
    <property type="entry name" value="GST_NTER"/>
    <property type="match status" value="1"/>
</dbReference>
<feature type="domain" description="GST N-terminal" evidence="2">
    <location>
        <begin position="15"/>
        <end position="106"/>
    </location>
</feature>
<evidence type="ECO:0000256" key="1">
    <source>
        <dbReference type="SAM" id="Phobius"/>
    </source>
</evidence>
<dbReference type="InterPro" id="IPR004045">
    <property type="entry name" value="Glutathione_S-Trfase_N"/>
</dbReference>
<keyword evidence="4" id="KW-1185">Reference proteome</keyword>
<protein>
    <recommendedName>
        <fullName evidence="2">GST N-terminal domain-containing protein</fullName>
    </recommendedName>
</protein>
<evidence type="ECO:0000313" key="4">
    <source>
        <dbReference type="Proteomes" id="UP000176998"/>
    </source>
</evidence>
<name>A0A1G4BL92_9PEZI</name>
<sequence>MLINEETAATADSLSNFTLYIFPFSLYSIMARFTYALGRKSPEHQDLPMQVKLVNLHRGENFSPGYLLEVNPKGQVPALTGERLAKPLTSSLGISYWLCRQYPHLLPQEYEAHIASLLSKIHSIQSLSLSVPDKRDRIYGVPNVAAEKLSTASDVTEDYRKALQFKADL</sequence>
<keyword evidence="1" id="KW-0472">Membrane</keyword>
<proteinExistence type="predicted"/>
<keyword evidence="1" id="KW-1133">Transmembrane helix</keyword>
<dbReference type="AlphaFoldDB" id="A0A1G4BL92"/>
<dbReference type="RefSeq" id="XP_022479210.1">
    <property type="nucleotide sequence ID" value="XM_022614297.1"/>
</dbReference>
<dbReference type="InterPro" id="IPR036249">
    <property type="entry name" value="Thioredoxin-like_sf"/>
</dbReference>
<dbReference type="SUPFAM" id="SSF52833">
    <property type="entry name" value="Thioredoxin-like"/>
    <property type="match status" value="1"/>
</dbReference>
<comment type="caution">
    <text evidence="3">The sequence shown here is derived from an EMBL/GenBank/DDBJ whole genome shotgun (WGS) entry which is preliminary data.</text>
</comment>
<dbReference type="Gene3D" id="3.40.30.10">
    <property type="entry name" value="Glutaredoxin"/>
    <property type="match status" value="1"/>
</dbReference>
<keyword evidence="1" id="KW-0812">Transmembrane</keyword>